<dbReference type="Pfam" id="PF22936">
    <property type="entry name" value="Pol_BBD"/>
    <property type="match status" value="1"/>
</dbReference>
<dbReference type="InterPro" id="IPR054722">
    <property type="entry name" value="PolX-like_BBD"/>
</dbReference>
<dbReference type="Proteomes" id="UP000291084">
    <property type="component" value="Chromosome 9"/>
</dbReference>
<sequence>MAYDDDKQPESTVWYLDSGCSTHMTGRKDWFVRMQKVKNRKIKFADNSSLEAECSGRVALRGEDGREVVIEEVLYVPGLKTNLLSLGQLLQKGYVMKMENNGLSIFNQEGKEVIQAEISQNRTFKVVMEAVDHHCFTAAEEGNEWL</sequence>
<evidence type="ECO:0000313" key="2">
    <source>
        <dbReference type="EMBL" id="BAT98175.1"/>
    </source>
</evidence>
<accession>A0A0S3SZJ9</accession>
<evidence type="ECO:0000313" key="3">
    <source>
        <dbReference type="Proteomes" id="UP000291084"/>
    </source>
</evidence>
<proteinExistence type="predicted"/>
<feature type="domain" description="Retrovirus-related Pol polyprotein from transposon TNT 1-94-like beta-barrel" evidence="1">
    <location>
        <begin position="14"/>
        <end position="94"/>
    </location>
</feature>
<reference evidence="2 3" key="1">
    <citation type="journal article" date="2015" name="Sci. Rep.">
        <title>The power of single molecule real-time sequencing technology in the de novo assembly of a eukaryotic genome.</title>
        <authorList>
            <person name="Sakai H."/>
            <person name="Naito K."/>
            <person name="Ogiso-Tanaka E."/>
            <person name="Takahashi Y."/>
            <person name="Iseki K."/>
            <person name="Muto C."/>
            <person name="Satou K."/>
            <person name="Teruya K."/>
            <person name="Shiroma A."/>
            <person name="Shimoji M."/>
            <person name="Hirano T."/>
            <person name="Itoh T."/>
            <person name="Kaga A."/>
            <person name="Tomooka N."/>
        </authorList>
    </citation>
    <scope>NUCLEOTIDE SEQUENCE [LARGE SCALE GENOMIC DNA]</scope>
    <source>
        <strain evidence="3">cv. Shumari</strain>
    </source>
</reference>
<protein>
    <recommendedName>
        <fullName evidence="1">Retrovirus-related Pol polyprotein from transposon TNT 1-94-like beta-barrel domain-containing protein</fullName>
    </recommendedName>
</protein>
<evidence type="ECO:0000259" key="1">
    <source>
        <dbReference type="Pfam" id="PF22936"/>
    </source>
</evidence>
<organism evidence="2 3">
    <name type="scientific">Vigna angularis var. angularis</name>
    <dbReference type="NCBI Taxonomy" id="157739"/>
    <lineage>
        <taxon>Eukaryota</taxon>
        <taxon>Viridiplantae</taxon>
        <taxon>Streptophyta</taxon>
        <taxon>Embryophyta</taxon>
        <taxon>Tracheophyta</taxon>
        <taxon>Spermatophyta</taxon>
        <taxon>Magnoliopsida</taxon>
        <taxon>eudicotyledons</taxon>
        <taxon>Gunneridae</taxon>
        <taxon>Pentapetalae</taxon>
        <taxon>rosids</taxon>
        <taxon>fabids</taxon>
        <taxon>Fabales</taxon>
        <taxon>Fabaceae</taxon>
        <taxon>Papilionoideae</taxon>
        <taxon>50 kb inversion clade</taxon>
        <taxon>NPAAA clade</taxon>
        <taxon>indigoferoid/millettioid clade</taxon>
        <taxon>Phaseoleae</taxon>
        <taxon>Vigna</taxon>
    </lineage>
</organism>
<dbReference type="EMBL" id="AP015042">
    <property type="protein sequence ID" value="BAT98175.1"/>
    <property type="molecule type" value="Genomic_DNA"/>
</dbReference>
<name>A0A0S3SZJ9_PHAAN</name>
<gene>
    <name evidence="2" type="primary">Vigan.09G180700</name>
    <name evidence="2" type="ORF">VIGAN_09180700</name>
</gene>
<dbReference type="OrthoDB" id="2015125at2759"/>
<keyword evidence="3" id="KW-1185">Reference proteome</keyword>
<dbReference type="AlphaFoldDB" id="A0A0S3SZJ9"/>